<organism evidence="2 3">
    <name type="scientific">Tenacibaculum polynesiense</name>
    <dbReference type="NCBI Taxonomy" id="3137857"/>
    <lineage>
        <taxon>Bacteria</taxon>
        <taxon>Pseudomonadati</taxon>
        <taxon>Bacteroidota</taxon>
        <taxon>Flavobacteriia</taxon>
        <taxon>Flavobacteriales</taxon>
        <taxon>Flavobacteriaceae</taxon>
        <taxon>Tenacibaculum</taxon>
    </lineage>
</organism>
<proteinExistence type="predicted"/>
<keyword evidence="3" id="KW-1185">Reference proteome</keyword>
<evidence type="ECO:0000313" key="3">
    <source>
        <dbReference type="Proteomes" id="UP001497527"/>
    </source>
</evidence>
<dbReference type="Gene3D" id="2.20.110.10">
    <property type="entry name" value="Histone H3 K4-specific methyltransferase SET7/9 N-terminal domain"/>
    <property type="match status" value="2"/>
</dbReference>
<dbReference type="SUPFAM" id="SSF82185">
    <property type="entry name" value="Histone H3 K4-specific methyltransferase SET7/9 N-terminal domain"/>
    <property type="match status" value="1"/>
</dbReference>
<dbReference type="Proteomes" id="UP001497527">
    <property type="component" value="Unassembled WGS sequence"/>
</dbReference>
<feature type="signal peptide" evidence="1">
    <location>
        <begin position="1"/>
        <end position="21"/>
    </location>
</feature>
<comment type="caution">
    <text evidence="2">The sequence shown here is derived from an EMBL/GenBank/DDBJ whole genome shotgun (WGS) entry which is preliminary data.</text>
</comment>
<dbReference type="EMBL" id="CAXJIO010000011">
    <property type="protein sequence ID" value="CAL2102688.1"/>
    <property type="molecule type" value="Genomic_DNA"/>
</dbReference>
<dbReference type="Pfam" id="PF07661">
    <property type="entry name" value="MORN_2"/>
    <property type="match status" value="3"/>
</dbReference>
<evidence type="ECO:0000313" key="2">
    <source>
        <dbReference type="EMBL" id="CAL2102688.1"/>
    </source>
</evidence>
<name>A0ABM9PAU1_9FLAO</name>
<feature type="chain" id="PRO_5046570909" evidence="1">
    <location>
        <begin position="22"/>
        <end position="164"/>
    </location>
</feature>
<accession>A0ABM9PAU1</accession>
<evidence type="ECO:0000256" key="1">
    <source>
        <dbReference type="SAM" id="SignalP"/>
    </source>
</evidence>
<keyword evidence="1" id="KW-0732">Signal</keyword>
<protein>
    <submittedName>
        <fullName evidence="2">MORN repeat variant</fullName>
    </submittedName>
</protein>
<dbReference type="InterPro" id="IPR011652">
    <property type="entry name" value="MORN_2"/>
</dbReference>
<reference evidence="2 3" key="1">
    <citation type="submission" date="2024-05" db="EMBL/GenBank/DDBJ databases">
        <authorList>
            <person name="Duchaud E."/>
        </authorList>
    </citation>
    <scope>NUCLEOTIDE SEQUENCE [LARGE SCALE GENOMIC DNA]</scope>
    <source>
        <strain evidence="2">Ena-SAMPLE-TAB-13-05-2024-13:56:06:370-140308</strain>
    </source>
</reference>
<sequence length="164" mass="19258">MKTSTFYLLMLVSFLTLSANAQETIWFDANWQETSKDNASYYRPAPQKKGNGFWIIDYFKNGQIQMEGFSTSVEPHKEEFEGLVTYYHQNGKPYHEANYKKGQLHGVRKVYFESGELKEQGKYKDGQRDGIWKTFYKSGKIETKGKYHNGEKVGVWKTFYKNIQ</sequence>
<dbReference type="RefSeq" id="WP_348716253.1">
    <property type="nucleotide sequence ID" value="NZ_CAXJIO010000011.1"/>
</dbReference>
<gene>
    <name evidence="2" type="ORF">T190423A01A_20439</name>
</gene>